<sequence length="46" mass="5223">MKKNVELLKRQWICFTIGVLSCLGLAAQDPIWDANKDHIDHKTNSA</sequence>
<gene>
    <name evidence="1" type="ORF">J7I42_31400</name>
</gene>
<evidence type="ECO:0000313" key="2">
    <source>
        <dbReference type="Proteomes" id="UP000677244"/>
    </source>
</evidence>
<dbReference type="RefSeq" id="WP_209143811.1">
    <property type="nucleotide sequence ID" value="NZ_JAGHKO010000017.1"/>
</dbReference>
<protein>
    <submittedName>
        <fullName evidence="1">Uncharacterized protein</fullName>
    </submittedName>
</protein>
<dbReference type="Proteomes" id="UP000677244">
    <property type="component" value="Unassembled WGS sequence"/>
</dbReference>
<dbReference type="EMBL" id="JAGHKO010000017">
    <property type="protein sequence ID" value="MBO9204838.1"/>
    <property type="molecule type" value="Genomic_DNA"/>
</dbReference>
<name>A0ABS3Z471_9BACT</name>
<keyword evidence="2" id="KW-1185">Reference proteome</keyword>
<accession>A0ABS3Z471</accession>
<dbReference type="PROSITE" id="PS51257">
    <property type="entry name" value="PROKAR_LIPOPROTEIN"/>
    <property type="match status" value="1"/>
</dbReference>
<reference evidence="1 2" key="1">
    <citation type="submission" date="2021-03" db="EMBL/GenBank/DDBJ databases">
        <title>Assistant Professor.</title>
        <authorList>
            <person name="Huq M.A."/>
        </authorList>
    </citation>
    <scope>NUCLEOTIDE SEQUENCE [LARGE SCALE GENOMIC DNA]</scope>
    <source>
        <strain evidence="1 2">MAH-29</strain>
    </source>
</reference>
<proteinExistence type="predicted"/>
<evidence type="ECO:0000313" key="1">
    <source>
        <dbReference type="EMBL" id="MBO9204838.1"/>
    </source>
</evidence>
<organism evidence="1 2">
    <name type="scientific">Niastella soli</name>
    <dbReference type="NCBI Taxonomy" id="2821487"/>
    <lineage>
        <taxon>Bacteria</taxon>
        <taxon>Pseudomonadati</taxon>
        <taxon>Bacteroidota</taxon>
        <taxon>Chitinophagia</taxon>
        <taxon>Chitinophagales</taxon>
        <taxon>Chitinophagaceae</taxon>
        <taxon>Niastella</taxon>
    </lineage>
</organism>
<comment type="caution">
    <text evidence="1">The sequence shown here is derived from an EMBL/GenBank/DDBJ whole genome shotgun (WGS) entry which is preliminary data.</text>
</comment>